<dbReference type="Pfam" id="PF00668">
    <property type="entry name" value="Condensation"/>
    <property type="match status" value="1"/>
</dbReference>
<dbReference type="Pfam" id="PF13193">
    <property type="entry name" value="AMP-binding_C"/>
    <property type="match status" value="1"/>
</dbReference>
<dbReference type="NCBIfam" id="TIGR01733">
    <property type="entry name" value="AA-adenyl-dom"/>
    <property type="match status" value="1"/>
</dbReference>
<dbReference type="PROSITE" id="PS00012">
    <property type="entry name" value="PHOSPHOPANTETHEINE"/>
    <property type="match status" value="1"/>
</dbReference>
<dbReference type="SUPFAM" id="SSF56801">
    <property type="entry name" value="Acetyl-CoA synthetase-like"/>
    <property type="match status" value="2"/>
</dbReference>
<proteinExistence type="predicted"/>
<organism evidence="5 6">
    <name type="scientific">Plectonema radiosum NIES-515</name>
    <dbReference type="NCBI Taxonomy" id="2986073"/>
    <lineage>
        <taxon>Bacteria</taxon>
        <taxon>Bacillati</taxon>
        <taxon>Cyanobacteriota</taxon>
        <taxon>Cyanophyceae</taxon>
        <taxon>Oscillatoriophycideae</taxon>
        <taxon>Oscillatoriales</taxon>
        <taxon>Microcoleaceae</taxon>
        <taxon>Plectonema</taxon>
    </lineage>
</organism>
<dbReference type="RefSeq" id="WP_263748667.1">
    <property type="nucleotide sequence ID" value="NZ_JAOWRF010000371.1"/>
</dbReference>
<evidence type="ECO:0000313" key="5">
    <source>
        <dbReference type="EMBL" id="MCV3216977.1"/>
    </source>
</evidence>
<dbReference type="InterPro" id="IPR045851">
    <property type="entry name" value="AMP-bd_C_sf"/>
</dbReference>
<dbReference type="InterPro" id="IPR010071">
    <property type="entry name" value="AA_adenyl_dom"/>
</dbReference>
<dbReference type="PANTHER" id="PTHR45527:SF14">
    <property type="entry name" value="PLIPASTATIN SYNTHASE SUBUNIT B"/>
    <property type="match status" value="1"/>
</dbReference>
<sequence length="1205" mass="135339">MVPATFVFLSKFPLTPSGKVDRRALPMPDLDRLDTRELVAPRTETEQTIAAIWREILQLEQVGIYENFFELGGHSLLATQVALRMQKAFQVDISVRTLFEQHTIAALANIVDTTTFKGIQSEHPIVRVSREREIFPSFAQERLWFLNQLEGANATYNIFDAWFLEGPLNITALEQSLTEIVRRHESLRTTFAAVKGQPTQIIHSTSTVKLEMVELLTLPEVEKQAQVQRWVAQESQYPFDLEHDSLLRVTLLRTAPEEHYLLLTIHHIVSDGWSMGIFMKELSALYKAFIKGEPVPLTALSLQYADFAHWQKGWLQGEVFSHQLNYWKAQLADAPPLLELPTDHPRPAVQSFQGASHSFTLPKGLSEQLKAFSSQSRTTLFMVLQAAFAILLHRYSAQEKILVGTPSANRNHLGIEPLIGFFVNMLVLRFNLSGNPTFNEFLFQVRQVALEAYSQQDLPFEQLVDVLQPKRSLSHSPLFQVAFGWQDSQFDSPNLFGLTVTRLEVEKVTAKFDLTLLMEEHEQGLKGEWEYSTDLFEPDTIQRMNGHFQTLLEGIVANPQQRVSSLPLLTEAERHQLLFEWNNTQTKYPQDKCIHELFEKQVELRPNAVAVIFEEEQLTYQELNVRANQLAHHLQTLGVGPEVLVGICVERSLSMVVGLLGILKAGGAYVPLDPAYPLERLALMLEDSAVPVLLTQTHLVEKLPRHQARVICLDSGWEEIALQSESNSTSEVKLSNLAYIIYTSGSTGKPKGVTVPHRAVNRLVLNTNYINLQPKDVVAFASNFSFDAVTFEIWGTLLNGARLVEVCKDMILSPENFADFIHSQEISVLFLTTALFNQIASVVPSAFRKVLHLLFGGEAVDTRWVKEVLKNGSPQRLLHVYGPTESTTFTSWYLVQDVAEGATTIPIGHPISNTRCFLLDAHKQPVPIGVPGELYIGGDGLARGYLNRPDLSLEKFVPNPFSEEPGSRLYKTGDLARYLPDGNIEFLSRVDNQVKLRGFRIELGEIEAVLSQHPQVLQAVVIMREDKAANKYLAAYLVPKLEVAAPPKSSELRSFLKAKLADYMVPGTFVFLEAMPLTPNGKVDRSALPAPDSANFTVSTLFVPPQSPLEEDLVNIWREVLGIEQIGTHDDFFTLGGHSLLATQIISRVRELFQVALPLRSLFENPTVAGLAQRLDTLQKAKDVFVTSEVVSLFPNVEDDEEGEL</sequence>
<dbReference type="CDD" id="cd19531">
    <property type="entry name" value="LCL_NRPS-like"/>
    <property type="match status" value="1"/>
</dbReference>
<comment type="caution">
    <text evidence="5">The sequence shown here is derived from an EMBL/GenBank/DDBJ whole genome shotgun (WGS) entry which is preliminary data.</text>
</comment>
<reference evidence="5 6" key="1">
    <citation type="submission" date="2022-10" db="EMBL/GenBank/DDBJ databases">
        <title>Identification of biosynthetic pathway for the production of the potent trypsin inhibitor radiosumin.</title>
        <authorList>
            <person name="Fewer D.P."/>
            <person name="Delbaje E."/>
            <person name="Ouyang X."/>
            <person name="Agostino P.D."/>
            <person name="Wahlsten M."/>
            <person name="Jokela J."/>
            <person name="Permi P."/>
            <person name="Haapaniemi E."/>
            <person name="Koistinen H."/>
        </authorList>
    </citation>
    <scope>NUCLEOTIDE SEQUENCE [LARGE SCALE GENOMIC DNA]</scope>
    <source>
        <strain evidence="5 6">NIES-515</strain>
    </source>
</reference>
<evidence type="ECO:0000256" key="3">
    <source>
        <dbReference type="ARBA" id="ARBA00022553"/>
    </source>
</evidence>
<dbReference type="Gene3D" id="1.10.1200.10">
    <property type="entry name" value="ACP-like"/>
    <property type="match status" value="2"/>
</dbReference>
<dbReference type="InterPro" id="IPR006162">
    <property type="entry name" value="Ppantetheine_attach_site"/>
</dbReference>
<keyword evidence="3" id="KW-0597">Phosphoprotein</keyword>
<accession>A0ABT3B6H3</accession>
<dbReference type="InterPro" id="IPR020806">
    <property type="entry name" value="PKS_PP-bd"/>
</dbReference>
<evidence type="ECO:0000313" key="6">
    <source>
        <dbReference type="Proteomes" id="UP001526143"/>
    </source>
</evidence>
<feature type="domain" description="Carrier" evidence="4">
    <location>
        <begin position="40"/>
        <end position="115"/>
    </location>
</feature>
<dbReference type="PROSITE" id="PS50075">
    <property type="entry name" value="CARRIER"/>
    <property type="match status" value="2"/>
</dbReference>
<dbReference type="Pfam" id="PF00501">
    <property type="entry name" value="AMP-binding"/>
    <property type="match status" value="1"/>
</dbReference>
<evidence type="ECO:0000256" key="1">
    <source>
        <dbReference type="ARBA" id="ARBA00001957"/>
    </source>
</evidence>
<dbReference type="InterPro" id="IPR025110">
    <property type="entry name" value="AMP-bd_C"/>
</dbReference>
<comment type="cofactor">
    <cofactor evidence="1">
        <name>pantetheine 4'-phosphate</name>
        <dbReference type="ChEBI" id="CHEBI:47942"/>
    </cofactor>
</comment>
<dbReference type="PANTHER" id="PTHR45527">
    <property type="entry name" value="NONRIBOSOMAL PEPTIDE SYNTHETASE"/>
    <property type="match status" value="1"/>
</dbReference>
<dbReference type="InterPro" id="IPR009081">
    <property type="entry name" value="PP-bd_ACP"/>
</dbReference>
<name>A0ABT3B6H3_9CYAN</name>
<dbReference type="SMART" id="SM00823">
    <property type="entry name" value="PKS_PP"/>
    <property type="match status" value="2"/>
</dbReference>
<dbReference type="SUPFAM" id="SSF47336">
    <property type="entry name" value="ACP-like"/>
    <property type="match status" value="2"/>
</dbReference>
<dbReference type="InterPro" id="IPR023213">
    <property type="entry name" value="CAT-like_dom_sf"/>
</dbReference>
<dbReference type="CDD" id="cd12117">
    <property type="entry name" value="A_NRPS_Srf_like"/>
    <property type="match status" value="1"/>
</dbReference>
<dbReference type="SUPFAM" id="SSF52777">
    <property type="entry name" value="CoA-dependent acyltransferases"/>
    <property type="match status" value="2"/>
</dbReference>
<dbReference type="Gene3D" id="3.30.559.10">
    <property type="entry name" value="Chloramphenicol acetyltransferase-like domain"/>
    <property type="match status" value="1"/>
</dbReference>
<dbReference type="Gene3D" id="3.40.50.980">
    <property type="match status" value="2"/>
</dbReference>
<dbReference type="InterPro" id="IPR036736">
    <property type="entry name" value="ACP-like_sf"/>
</dbReference>
<dbReference type="Proteomes" id="UP001526143">
    <property type="component" value="Unassembled WGS sequence"/>
</dbReference>
<keyword evidence="6" id="KW-1185">Reference proteome</keyword>
<protein>
    <submittedName>
        <fullName evidence="5">Amino acid adenylation domain-containing protein</fullName>
    </submittedName>
</protein>
<dbReference type="Gene3D" id="3.30.300.30">
    <property type="match status" value="2"/>
</dbReference>
<dbReference type="EMBL" id="JAOWRF010000371">
    <property type="protein sequence ID" value="MCV3216977.1"/>
    <property type="molecule type" value="Genomic_DNA"/>
</dbReference>
<gene>
    <name evidence="5" type="ORF">OGM63_26310</name>
</gene>
<dbReference type="Pfam" id="PF00550">
    <property type="entry name" value="PP-binding"/>
    <property type="match status" value="2"/>
</dbReference>
<evidence type="ECO:0000259" key="4">
    <source>
        <dbReference type="PROSITE" id="PS50075"/>
    </source>
</evidence>
<keyword evidence="2" id="KW-0596">Phosphopantetheine</keyword>
<dbReference type="Gene3D" id="3.30.559.30">
    <property type="entry name" value="Nonribosomal peptide synthetase, condensation domain"/>
    <property type="match status" value="1"/>
</dbReference>
<dbReference type="PROSITE" id="PS00455">
    <property type="entry name" value="AMP_BINDING"/>
    <property type="match status" value="1"/>
</dbReference>
<evidence type="ECO:0000256" key="2">
    <source>
        <dbReference type="ARBA" id="ARBA00022450"/>
    </source>
</evidence>
<dbReference type="InterPro" id="IPR000873">
    <property type="entry name" value="AMP-dep_synth/lig_dom"/>
</dbReference>
<feature type="domain" description="Carrier" evidence="4">
    <location>
        <begin position="1104"/>
        <end position="1179"/>
    </location>
</feature>
<dbReference type="InterPro" id="IPR001242">
    <property type="entry name" value="Condensation_dom"/>
</dbReference>
<dbReference type="InterPro" id="IPR020845">
    <property type="entry name" value="AMP-binding_CS"/>
</dbReference>
<dbReference type="Gene3D" id="2.30.38.10">
    <property type="entry name" value="Luciferase, Domain 3"/>
    <property type="match status" value="1"/>
</dbReference>